<dbReference type="RefSeq" id="WP_196834900.1">
    <property type="nucleotide sequence ID" value="NZ_JADOTZ010000001.1"/>
</dbReference>
<gene>
    <name evidence="2" type="ORF">IW252_000234</name>
</gene>
<dbReference type="Proteomes" id="UP000625033">
    <property type="component" value="Unassembled WGS sequence"/>
</dbReference>
<keyword evidence="2" id="KW-0687">Ribonucleoprotein</keyword>
<feature type="domain" description="N-acetyltransferase" evidence="1">
    <location>
        <begin position="122"/>
        <end position="261"/>
    </location>
</feature>
<evidence type="ECO:0000313" key="2">
    <source>
        <dbReference type="EMBL" id="MBG6083467.1"/>
    </source>
</evidence>
<dbReference type="AlphaFoldDB" id="A0A931D6V0"/>
<sequence>MISLQAAQNAEADWQRALALATGGKVFSTHGCDWAWQPARRRLVLLFPSAATEAGLRPGLAEGTRLGAQRVDALVNAAAADRELQAAGFRDSAQLLWYVGSPHPTDLTSAATGWQGRARVSLDVPEATGVDAAELRVASAWKEPHPASGRRPDAAARRIEHVTARRADRTLVGRGFAQFTVDGAISLHSLAVAAEARRQGVGQRMVAALVEALTAPVAVDAEPDASRPLPRVVAAGTPQSAAFFSACGLEHLGRGRRLRLA</sequence>
<proteinExistence type="predicted"/>
<dbReference type="InterPro" id="IPR000182">
    <property type="entry name" value="GNAT_dom"/>
</dbReference>
<dbReference type="GO" id="GO:0016747">
    <property type="term" value="F:acyltransferase activity, transferring groups other than amino-acyl groups"/>
    <property type="evidence" value="ECO:0007669"/>
    <property type="project" value="InterPro"/>
</dbReference>
<keyword evidence="2" id="KW-0689">Ribosomal protein</keyword>
<reference evidence="2" key="1">
    <citation type="submission" date="2020-11" db="EMBL/GenBank/DDBJ databases">
        <title>Sequencing the genomes of 1000 actinobacteria strains.</title>
        <authorList>
            <person name="Klenk H.-P."/>
        </authorList>
    </citation>
    <scope>NUCLEOTIDE SEQUENCE</scope>
    <source>
        <strain evidence="2">DSM 26152</strain>
    </source>
</reference>
<dbReference type="PROSITE" id="PS51186">
    <property type="entry name" value="GNAT"/>
    <property type="match status" value="1"/>
</dbReference>
<evidence type="ECO:0000259" key="1">
    <source>
        <dbReference type="PROSITE" id="PS51186"/>
    </source>
</evidence>
<protein>
    <submittedName>
        <fullName evidence="2">Ribosomal protein S18 acetylase RimI-like enzyme</fullName>
    </submittedName>
</protein>
<keyword evidence="3" id="KW-1185">Reference proteome</keyword>
<dbReference type="Gene3D" id="3.40.630.30">
    <property type="match status" value="1"/>
</dbReference>
<dbReference type="SUPFAM" id="SSF55729">
    <property type="entry name" value="Acyl-CoA N-acyltransferases (Nat)"/>
    <property type="match status" value="1"/>
</dbReference>
<comment type="caution">
    <text evidence="2">The sequence shown here is derived from an EMBL/GenBank/DDBJ whole genome shotgun (WGS) entry which is preliminary data.</text>
</comment>
<name>A0A931D6V0_9MICC</name>
<evidence type="ECO:0000313" key="3">
    <source>
        <dbReference type="Proteomes" id="UP000625033"/>
    </source>
</evidence>
<dbReference type="Pfam" id="PF00583">
    <property type="entry name" value="Acetyltransf_1"/>
    <property type="match status" value="1"/>
</dbReference>
<organism evidence="2 3">
    <name type="scientific">Zhihengliuella flava</name>
    <dbReference type="NCBI Taxonomy" id="1285193"/>
    <lineage>
        <taxon>Bacteria</taxon>
        <taxon>Bacillati</taxon>
        <taxon>Actinomycetota</taxon>
        <taxon>Actinomycetes</taxon>
        <taxon>Micrococcales</taxon>
        <taxon>Micrococcaceae</taxon>
        <taxon>Zhihengliuella</taxon>
    </lineage>
</organism>
<accession>A0A931D6V0</accession>
<dbReference type="CDD" id="cd04301">
    <property type="entry name" value="NAT_SF"/>
    <property type="match status" value="1"/>
</dbReference>
<dbReference type="GO" id="GO:0005840">
    <property type="term" value="C:ribosome"/>
    <property type="evidence" value="ECO:0007669"/>
    <property type="project" value="UniProtKB-KW"/>
</dbReference>
<dbReference type="InterPro" id="IPR016181">
    <property type="entry name" value="Acyl_CoA_acyltransferase"/>
</dbReference>
<dbReference type="EMBL" id="JADOTZ010000001">
    <property type="protein sequence ID" value="MBG6083467.1"/>
    <property type="molecule type" value="Genomic_DNA"/>
</dbReference>